<gene>
    <name evidence="3" type="ORF">NBG84_07825</name>
</gene>
<feature type="region of interest" description="Disordered" evidence="1">
    <location>
        <begin position="1"/>
        <end position="26"/>
    </location>
</feature>
<accession>A0ABT0UHV5</accession>
<dbReference type="GO" id="GO:0005524">
    <property type="term" value="F:ATP binding"/>
    <property type="evidence" value="ECO:0007669"/>
    <property type="project" value="UniProtKB-KW"/>
</dbReference>
<dbReference type="InterPro" id="IPR039421">
    <property type="entry name" value="Type_1_exporter"/>
</dbReference>
<evidence type="ECO:0000313" key="4">
    <source>
        <dbReference type="Proteomes" id="UP001431429"/>
    </source>
</evidence>
<dbReference type="Pfam" id="PF00005">
    <property type="entry name" value="ABC_tran"/>
    <property type="match status" value="1"/>
</dbReference>
<keyword evidence="3" id="KW-0067">ATP-binding</keyword>
<dbReference type="Gene3D" id="3.40.50.300">
    <property type="entry name" value="P-loop containing nucleotide triphosphate hydrolases"/>
    <property type="match status" value="1"/>
</dbReference>
<evidence type="ECO:0000256" key="1">
    <source>
        <dbReference type="SAM" id="MobiDB-lite"/>
    </source>
</evidence>
<comment type="caution">
    <text evidence="3">The sequence shown here is derived from an EMBL/GenBank/DDBJ whole genome shotgun (WGS) entry which is preliminary data.</text>
</comment>
<sequence length="104" mass="10502">MGAADIERLLSRAPLPEPVRPQAPSGHGVEFDRVSFSYDGVTTVVGDVSAICPPGQVTAIVGPSGAGKTTLASLLPRFYDVTDGAIRVGGATPTSPATGVRLGV</sequence>
<evidence type="ECO:0000259" key="2">
    <source>
        <dbReference type="Pfam" id="PF00005"/>
    </source>
</evidence>
<organism evidence="3 4">
    <name type="scientific">Streptomyces albipurpureus</name>
    <dbReference type="NCBI Taxonomy" id="2897419"/>
    <lineage>
        <taxon>Bacteria</taxon>
        <taxon>Bacillati</taxon>
        <taxon>Actinomycetota</taxon>
        <taxon>Actinomycetes</taxon>
        <taxon>Kitasatosporales</taxon>
        <taxon>Streptomycetaceae</taxon>
        <taxon>Streptomyces</taxon>
    </lineage>
</organism>
<keyword evidence="4" id="KW-1185">Reference proteome</keyword>
<dbReference type="Proteomes" id="UP001431429">
    <property type="component" value="Unassembled WGS sequence"/>
</dbReference>
<feature type="compositionally biased region" description="Basic and acidic residues" evidence="1">
    <location>
        <begin position="1"/>
        <end position="10"/>
    </location>
</feature>
<proteinExistence type="predicted"/>
<name>A0ABT0UHV5_9ACTN</name>
<evidence type="ECO:0000313" key="3">
    <source>
        <dbReference type="EMBL" id="MCM2388212.1"/>
    </source>
</evidence>
<protein>
    <submittedName>
        <fullName evidence="3">ATP-binding cassette domain-containing protein</fullName>
    </submittedName>
</protein>
<feature type="domain" description="ABC transporter" evidence="2">
    <location>
        <begin position="47"/>
        <end position="95"/>
    </location>
</feature>
<dbReference type="PANTHER" id="PTHR24221:SF654">
    <property type="entry name" value="ATP-BINDING CASSETTE SUB-FAMILY B MEMBER 6"/>
    <property type="match status" value="1"/>
</dbReference>
<dbReference type="RefSeq" id="WP_250918791.1">
    <property type="nucleotide sequence ID" value="NZ_JAMQAW010000007.1"/>
</dbReference>
<dbReference type="PANTHER" id="PTHR24221">
    <property type="entry name" value="ATP-BINDING CASSETTE SUB-FAMILY B"/>
    <property type="match status" value="1"/>
</dbReference>
<dbReference type="InterPro" id="IPR003439">
    <property type="entry name" value="ABC_transporter-like_ATP-bd"/>
</dbReference>
<dbReference type="InterPro" id="IPR027417">
    <property type="entry name" value="P-loop_NTPase"/>
</dbReference>
<reference evidence="3" key="1">
    <citation type="submission" date="2022-06" db="EMBL/GenBank/DDBJ databases">
        <title>Genome public.</title>
        <authorList>
            <person name="Sun Q."/>
        </authorList>
    </citation>
    <scope>NUCLEOTIDE SEQUENCE</scope>
    <source>
        <strain evidence="3">CWNU-1</strain>
    </source>
</reference>
<dbReference type="SUPFAM" id="SSF52540">
    <property type="entry name" value="P-loop containing nucleoside triphosphate hydrolases"/>
    <property type="match status" value="1"/>
</dbReference>
<keyword evidence="3" id="KW-0547">Nucleotide-binding</keyword>
<dbReference type="EMBL" id="JAMQAW010000007">
    <property type="protein sequence ID" value="MCM2388212.1"/>
    <property type="molecule type" value="Genomic_DNA"/>
</dbReference>